<gene>
    <name evidence="1" type="ORF">OP10G_3132</name>
</gene>
<dbReference type="AlphaFoldDB" id="A0A068NUQ9"/>
<keyword evidence="2" id="KW-1185">Reference proteome</keyword>
<reference evidence="1 2" key="1">
    <citation type="journal article" date="2014" name="PLoS ONE">
        <title>The first complete genome sequence of the class fimbriimonadia in the phylum armatimonadetes.</title>
        <authorList>
            <person name="Hu Z.Y."/>
            <person name="Wang Y.Z."/>
            <person name="Im W.T."/>
            <person name="Wang S.Y."/>
            <person name="Zhao G.P."/>
            <person name="Zheng H.J."/>
            <person name="Quan Z.X."/>
        </authorList>
    </citation>
    <scope>NUCLEOTIDE SEQUENCE [LARGE SCALE GENOMIC DNA]</scope>
    <source>
        <strain evidence="1">Gsoil 348</strain>
    </source>
</reference>
<dbReference type="Proteomes" id="UP000027982">
    <property type="component" value="Chromosome"/>
</dbReference>
<proteinExistence type="predicted"/>
<dbReference type="STRING" id="661478.OP10G_3132"/>
<sequence length="783" mass="82892">MSLRIDPDQYRSASLENVLGSLHGPLAGGAITTPLTATVAGRLVVNWTSRRPMVLAVLNGSLETESIVLDTVVDPDGVAAALPTCRFESYSESGAALAIYVPNVAKGVDSIPGFTLALQAKTVPEGGAPVAIAPADLPKYFRFEMIEGNVGKMLFALLQEKAKIRRQARELAAMKLRTGARRDALDRIGASLGVLRFQDDLTYDPVKQEVLTVVLKDGAGNPTLESDRDFARRLALYRPFLLSSRARFNETLNGDGGDGDPNAGLLSGLGLTARFQIQEENNPFALAFRIVGVGSATPRTNFLNYVRSDVLIWIPNSAAANTAHNGRYIPKATQDQVSALRTRLRSAYTYPADAAVAPMLATALDRLGRVLKALGFAKKPAIQRAQTAAAGSRYELGLGVDIASFTAADLNDLVARTNNLGRTPTGDQEAEALIAQARAMPPASGAADPDGSWLLKACGFQTVHRLTATSLYISHLPTLGLQIDGPTTVAMGAAGNYEAHFYPPEDPAMNAALFAGLHASAADWTAAGHTAWTELSAAAALTAWGKVIAQAPNAPAQQVFASAGLPAIANPASLIVNLQSVPADMLVTVTLPAPLAADILAGKPAGATALRDLAALFTKHSLASAVPLVTNTGQVLVVVSVLGLPQVGVNLSERRTSGFRWYAVPLGGQGTVKALGSVTSLQPTHAGALALVCLGYIRQGLADPYEVKIDLPAGKTITLKEYEFLMNTLEHLCPIGVEINTYSIRQKHVDLAGNGVPLPLKPTVFRTYRSFRRRRLRGIYQEG</sequence>
<dbReference type="HOGENOM" id="CLU_357801_0_0_0"/>
<organism evidence="1 2">
    <name type="scientific">Fimbriimonas ginsengisoli Gsoil 348</name>
    <dbReference type="NCBI Taxonomy" id="661478"/>
    <lineage>
        <taxon>Bacteria</taxon>
        <taxon>Bacillati</taxon>
        <taxon>Armatimonadota</taxon>
        <taxon>Fimbriimonadia</taxon>
        <taxon>Fimbriimonadales</taxon>
        <taxon>Fimbriimonadaceae</taxon>
        <taxon>Fimbriimonas</taxon>
    </lineage>
</organism>
<evidence type="ECO:0000313" key="1">
    <source>
        <dbReference type="EMBL" id="AIE86500.1"/>
    </source>
</evidence>
<protein>
    <submittedName>
        <fullName evidence="1">Uncharacterized protein</fullName>
    </submittedName>
</protein>
<dbReference type="eggNOG" id="ENOG5033QY3">
    <property type="taxonomic scope" value="Bacteria"/>
</dbReference>
<dbReference type="EMBL" id="CP007139">
    <property type="protein sequence ID" value="AIE86500.1"/>
    <property type="molecule type" value="Genomic_DNA"/>
</dbReference>
<accession>A0A068NUQ9</accession>
<dbReference type="RefSeq" id="WP_025229539.1">
    <property type="nucleotide sequence ID" value="NZ_CP007139.1"/>
</dbReference>
<dbReference type="KEGG" id="fgi:OP10G_3132"/>
<dbReference type="OrthoDB" id="3307145at2"/>
<name>A0A068NUQ9_FIMGI</name>
<evidence type="ECO:0000313" key="2">
    <source>
        <dbReference type="Proteomes" id="UP000027982"/>
    </source>
</evidence>